<reference evidence="6" key="1">
    <citation type="submission" date="2016-02" db="EMBL/GenBank/DDBJ databases">
        <authorList>
            <person name="Wibberg D."/>
        </authorList>
    </citation>
    <scope>NUCLEOTIDE SEQUENCE [LARGE SCALE GENOMIC DNA]</scope>
</reference>
<dbReference type="PROSITE" id="PS50043">
    <property type="entry name" value="HTH_LUXR_2"/>
    <property type="match status" value="1"/>
</dbReference>
<dbReference type="EMBL" id="FLUV01001046">
    <property type="protein sequence ID" value="SBW22352.1"/>
    <property type="molecule type" value="Genomic_DNA"/>
</dbReference>
<dbReference type="SUPFAM" id="SSF46894">
    <property type="entry name" value="C-terminal effector domain of the bipartite response regulators"/>
    <property type="match status" value="1"/>
</dbReference>
<evidence type="ECO:0000313" key="6">
    <source>
        <dbReference type="Proteomes" id="UP000199013"/>
    </source>
</evidence>
<dbReference type="PRINTS" id="PR00038">
    <property type="entry name" value="HTHLUXR"/>
</dbReference>
<organism evidence="5 6">
    <name type="scientific">Candidatus Protofrankia californiensis</name>
    <dbReference type="NCBI Taxonomy" id="1839754"/>
    <lineage>
        <taxon>Bacteria</taxon>
        <taxon>Bacillati</taxon>
        <taxon>Actinomycetota</taxon>
        <taxon>Actinomycetes</taxon>
        <taxon>Frankiales</taxon>
        <taxon>Frankiaceae</taxon>
        <taxon>Protofrankia</taxon>
    </lineage>
</organism>
<dbReference type="GO" id="GO:0003677">
    <property type="term" value="F:DNA binding"/>
    <property type="evidence" value="ECO:0007669"/>
    <property type="project" value="UniProtKB-KW"/>
</dbReference>
<evidence type="ECO:0000256" key="3">
    <source>
        <dbReference type="ARBA" id="ARBA00023163"/>
    </source>
</evidence>
<dbReference type="Proteomes" id="UP000199013">
    <property type="component" value="Unassembled WGS sequence"/>
</dbReference>
<dbReference type="Gene3D" id="1.10.10.10">
    <property type="entry name" value="Winged helix-like DNA-binding domain superfamily/Winged helix DNA-binding domain"/>
    <property type="match status" value="1"/>
</dbReference>
<dbReference type="PROSITE" id="PS00622">
    <property type="entry name" value="HTH_LUXR_1"/>
    <property type="match status" value="1"/>
</dbReference>
<gene>
    <name evidence="5" type="ORF">FDG2_2502</name>
</gene>
<evidence type="ECO:0000313" key="5">
    <source>
        <dbReference type="EMBL" id="SBW22352.1"/>
    </source>
</evidence>
<proteinExistence type="predicted"/>
<dbReference type="InterPro" id="IPR036388">
    <property type="entry name" value="WH-like_DNA-bd_sf"/>
</dbReference>
<keyword evidence="6" id="KW-1185">Reference proteome</keyword>
<dbReference type="InterPro" id="IPR000792">
    <property type="entry name" value="Tscrpt_reg_LuxR_C"/>
</dbReference>
<keyword evidence="1" id="KW-0805">Transcription regulation</keyword>
<sequence>MSGPGGRGGDGTGNADARFAKAFAAGREMGDEEGVRCALDLQAPSPKRPSPLSSREQEVAKLVARGLASREIAATLVVSRRTVETYIQNILGKLDFGNRAQIAAWVARRK</sequence>
<dbReference type="InterPro" id="IPR016032">
    <property type="entry name" value="Sig_transdc_resp-reg_C-effctor"/>
</dbReference>
<evidence type="ECO:0000259" key="4">
    <source>
        <dbReference type="PROSITE" id="PS50043"/>
    </source>
</evidence>
<dbReference type="PANTHER" id="PTHR44688">
    <property type="entry name" value="DNA-BINDING TRANSCRIPTIONAL ACTIVATOR DEVR_DOSR"/>
    <property type="match status" value="1"/>
</dbReference>
<keyword evidence="2" id="KW-0238">DNA-binding</keyword>
<keyword evidence="3" id="KW-0804">Transcription</keyword>
<feature type="domain" description="HTH luxR-type" evidence="4">
    <location>
        <begin position="45"/>
        <end position="110"/>
    </location>
</feature>
<dbReference type="AlphaFoldDB" id="A0A1C3NXN6"/>
<dbReference type="PANTHER" id="PTHR44688:SF16">
    <property type="entry name" value="DNA-BINDING TRANSCRIPTIONAL ACTIVATOR DEVR_DOSR"/>
    <property type="match status" value="1"/>
</dbReference>
<accession>A0A1C3NXN6</accession>
<dbReference type="SMART" id="SM00421">
    <property type="entry name" value="HTH_LUXR"/>
    <property type="match status" value="1"/>
</dbReference>
<evidence type="ECO:0000256" key="2">
    <source>
        <dbReference type="ARBA" id="ARBA00023125"/>
    </source>
</evidence>
<name>A0A1C3NXN6_9ACTN</name>
<protein>
    <recommendedName>
        <fullName evidence="4">HTH luxR-type domain-containing protein</fullName>
    </recommendedName>
</protein>
<evidence type="ECO:0000256" key="1">
    <source>
        <dbReference type="ARBA" id="ARBA00023015"/>
    </source>
</evidence>
<dbReference type="GO" id="GO:0006355">
    <property type="term" value="P:regulation of DNA-templated transcription"/>
    <property type="evidence" value="ECO:0007669"/>
    <property type="project" value="InterPro"/>
</dbReference>
<dbReference type="Pfam" id="PF00196">
    <property type="entry name" value="GerE"/>
    <property type="match status" value="1"/>
</dbReference>
<dbReference type="CDD" id="cd06170">
    <property type="entry name" value="LuxR_C_like"/>
    <property type="match status" value="1"/>
</dbReference>